<dbReference type="InterPro" id="IPR036188">
    <property type="entry name" value="FAD/NAD-bd_sf"/>
</dbReference>
<evidence type="ECO:0000256" key="11">
    <source>
        <dbReference type="PIRSR" id="PIRSR000350-3"/>
    </source>
</evidence>
<dbReference type="InterPro" id="IPR016156">
    <property type="entry name" value="FAD/NAD-linked_Rdtase_dimer_sf"/>
</dbReference>
<evidence type="ECO:0000256" key="12">
    <source>
        <dbReference type="PIRSR" id="PIRSR000350-4"/>
    </source>
</evidence>
<dbReference type="InterPro" id="IPR004099">
    <property type="entry name" value="Pyr_nucl-diS_OxRdtase_dimer"/>
</dbReference>
<feature type="binding site" evidence="11">
    <location>
        <position position="199"/>
    </location>
    <ligand>
        <name>NAD(+)</name>
        <dbReference type="ChEBI" id="CHEBI:57540"/>
    </ligand>
</feature>
<comment type="cofactor">
    <cofactor evidence="11 13">
        <name>FAD</name>
        <dbReference type="ChEBI" id="CHEBI:57692"/>
    </cofactor>
    <text evidence="11 13">Binds 1 FAD per subunit.</text>
</comment>
<dbReference type="GO" id="GO:0006103">
    <property type="term" value="P:2-oxoglutarate metabolic process"/>
    <property type="evidence" value="ECO:0007669"/>
    <property type="project" value="TreeGrafter"/>
</dbReference>
<keyword evidence="17" id="KW-1185">Reference proteome</keyword>
<sequence>MASYDVIVIGSGPGGYVAAIRCAQLGLKTACVEGRDTLGGTCLNVGCIPSKALLHASHQLHEAEHNFAAMGLKGKAPSVDWKQMLTYKDDVIGQNTKGIEFLFKKNKIDWIKGWGSIPEAGKVKVGDEVHDAKNIIVASGSEPSSIPNVEIDEKVVVSSTGALELSKVPKKLVVIGAGVIGLELGSVYARLGSQVEVIEFLDKITPTMDGEVSKGFQRLLKKQGLNFTLGAAVQGVEATKTKAKVTYKLRKDDSEHTVDADVVLVATGRKAYTDGLGLQALGVEMTDRGVIRTDKQWATNVPGIYAIGDAIEGPMLAHKAEDEGMAVAEVIAGKAGHVNYNVIPSVIYTHPEVASVGQTEEQLKEAGRAYKVGKFSFMGNGRAKAVFAGDGFVKILADKETDRILGAHIIGPAAGDLIHEVCVAMEFGASAEDLALTCHAHPTFSEAVREAALACGDGPIHA</sequence>
<dbReference type="Pfam" id="PF02852">
    <property type="entry name" value="Pyr_redox_dim"/>
    <property type="match status" value="1"/>
</dbReference>
<feature type="binding site" evidence="11">
    <location>
        <position position="115"/>
    </location>
    <ligand>
        <name>FAD</name>
        <dbReference type="ChEBI" id="CHEBI:57692"/>
    </ligand>
</feature>
<proteinExistence type="inferred from homology"/>
<dbReference type="PRINTS" id="PR00368">
    <property type="entry name" value="FADPNR"/>
</dbReference>
<comment type="catalytic activity">
    <reaction evidence="9 13">
        <text>N(6)-[(R)-dihydrolipoyl]-L-lysyl-[protein] + NAD(+) = N(6)-[(R)-lipoyl]-L-lysyl-[protein] + NADH + H(+)</text>
        <dbReference type="Rhea" id="RHEA:15045"/>
        <dbReference type="Rhea" id="RHEA-COMP:10474"/>
        <dbReference type="Rhea" id="RHEA-COMP:10475"/>
        <dbReference type="ChEBI" id="CHEBI:15378"/>
        <dbReference type="ChEBI" id="CHEBI:57540"/>
        <dbReference type="ChEBI" id="CHEBI:57945"/>
        <dbReference type="ChEBI" id="CHEBI:83099"/>
        <dbReference type="ChEBI" id="CHEBI:83100"/>
        <dbReference type="EC" id="1.8.1.4"/>
    </reaction>
</comment>
<dbReference type="SUPFAM" id="SSF51905">
    <property type="entry name" value="FAD/NAD(P)-binding domain"/>
    <property type="match status" value="1"/>
</dbReference>
<name>A0A1G8JKN3_9RHOB</name>
<evidence type="ECO:0000256" key="6">
    <source>
        <dbReference type="ARBA" id="ARBA00023027"/>
    </source>
</evidence>
<comment type="miscellaneous">
    <text evidence="13">The active site is a redox-active disulfide bond.</text>
</comment>
<protein>
    <recommendedName>
        <fullName evidence="2 13">Dihydrolipoyl dehydrogenase</fullName>
        <ecNumber evidence="2 13">1.8.1.4</ecNumber>
    </recommendedName>
</protein>
<comment type="similarity">
    <text evidence="1 13">Belongs to the class-I pyridine nucleotide-disulfide oxidoreductase family.</text>
</comment>
<dbReference type="PANTHER" id="PTHR22912:SF151">
    <property type="entry name" value="DIHYDROLIPOYL DEHYDROGENASE, MITOCHONDRIAL"/>
    <property type="match status" value="1"/>
</dbReference>
<evidence type="ECO:0000256" key="5">
    <source>
        <dbReference type="ARBA" id="ARBA00023002"/>
    </source>
</evidence>
<dbReference type="PIRSF" id="PIRSF000350">
    <property type="entry name" value="Mercury_reductase_MerA"/>
    <property type="match status" value="1"/>
</dbReference>
<dbReference type="EC" id="1.8.1.4" evidence="2 13"/>
<dbReference type="InterPro" id="IPR001100">
    <property type="entry name" value="Pyr_nuc-diS_OxRdtase"/>
</dbReference>
<gene>
    <name evidence="16" type="ORF">SAMN05421850_102162</name>
</gene>
<dbReference type="GO" id="GO:0050660">
    <property type="term" value="F:flavin adenine dinucleotide binding"/>
    <property type="evidence" value="ECO:0007669"/>
    <property type="project" value="InterPro"/>
</dbReference>
<feature type="binding site" evidence="11">
    <location>
        <position position="309"/>
    </location>
    <ligand>
        <name>FAD</name>
        <dbReference type="ChEBI" id="CHEBI:57692"/>
    </ligand>
</feature>
<feature type="binding site" evidence="11">
    <location>
        <begin position="315"/>
        <end position="318"/>
    </location>
    <ligand>
        <name>FAD</name>
        <dbReference type="ChEBI" id="CHEBI:57692"/>
    </ligand>
</feature>
<evidence type="ECO:0000256" key="3">
    <source>
        <dbReference type="ARBA" id="ARBA00022630"/>
    </source>
</evidence>
<dbReference type="InterPro" id="IPR023753">
    <property type="entry name" value="FAD/NAD-binding_dom"/>
</dbReference>
<keyword evidence="5 13" id="KW-0560">Oxidoreductase</keyword>
<keyword evidence="11" id="KW-0547">Nucleotide-binding</keyword>
<evidence type="ECO:0000313" key="17">
    <source>
        <dbReference type="Proteomes" id="UP000199340"/>
    </source>
</evidence>
<evidence type="ECO:0000259" key="14">
    <source>
        <dbReference type="Pfam" id="PF02852"/>
    </source>
</evidence>
<dbReference type="AlphaFoldDB" id="A0A1G8JKN3"/>
<dbReference type="RefSeq" id="WP_090027387.1">
    <property type="nucleotide sequence ID" value="NZ_FNEB01000002.1"/>
</dbReference>
<dbReference type="FunFam" id="3.30.390.30:FF:000001">
    <property type="entry name" value="Dihydrolipoyl dehydrogenase"/>
    <property type="match status" value="1"/>
</dbReference>
<keyword evidence="6 11" id="KW-0520">NAD</keyword>
<keyword evidence="7" id="KW-1015">Disulfide bond</keyword>
<keyword evidence="8 13" id="KW-0676">Redox-active center</keyword>
<evidence type="ECO:0000256" key="8">
    <source>
        <dbReference type="ARBA" id="ARBA00023284"/>
    </source>
</evidence>
<feature type="binding site" evidence="11">
    <location>
        <position position="268"/>
    </location>
    <ligand>
        <name>NAD(+)</name>
        <dbReference type="ChEBI" id="CHEBI:57540"/>
    </ligand>
</feature>
<keyword evidence="4 11" id="KW-0274">FAD</keyword>
<feature type="binding site" evidence="11">
    <location>
        <position position="51"/>
    </location>
    <ligand>
        <name>FAD</name>
        <dbReference type="ChEBI" id="CHEBI:57692"/>
    </ligand>
</feature>
<dbReference type="NCBIfam" id="TIGR01350">
    <property type="entry name" value="lipoamide_DH"/>
    <property type="match status" value="1"/>
</dbReference>
<reference evidence="16 17" key="1">
    <citation type="submission" date="2016-10" db="EMBL/GenBank/DDBJ databases">
        <authorList>
            <person name="de Groot N.N."/>
        </authorList>
    </citation>
    <scope>NUCLEOTIDE SEQUENCE [LARGE SCALE GENOMIC DNA]</scope>
    <source>
        <strain evidence="16 17">DSM 28010</strain>
    </source>
</reference>
<dbReference type="PROSITE" id="PS00076">
    <property type="entry name" value="PYRIDINE_REDOX_1"/>
    <property type="match status" value="1"/>
</dbReference>
<dbReference type="Proteomes" id="UP000199340">
    <property type="component" value="Unassembled WGS sequence"/>
</dbReference>
<feature type="disulfide bond" description="Redox-active" evidence="12">
    <location>
        <begin position="42"/>
        <end position="47"/>
    </location>
</feature>
<dbReference type="EMBL" id="FNEB01000002">
    <property type="protein sequence ID" value="SDI31200.1"/>
    <property type="molecule type" value="Genomic_DNA"/>
</dbReference>
<dbReference type="Gene3D" id="3.30.390.30">
    <property type="match status" value="1"/>
</dbReference>
<dbReference type="Gene3D" id="3.50.50.60">
    <property type="entry name" value="FAD/NAD(P)-binding domain"/>
    <property type="match status" value="2"/>
</dbReference>
<dbReference type="GO" id="GO:0005737">
    <property type="term" value="C:cytoplasm"/>
    <property type="evidence" value="ECO:0007669"/>
    <property type="project" value="UniProtKB-ARBA"/>
</dbReference>
<dbReference type="SUPFAM" id="SSF55424">
    <property type="entry name" value="FAD/NAD-linked reductases, dimerisation (C-terminal) domain"/>
    <property type="match status" value="1"/>
</dbReference>
<dbReference type="PANTHER" id="PTHR22912">
    <property type="entry name" value="DISULFIDE OXIDOREDUCTASE"/>
    <property type="match status" value="1"/>
</dbReference>
<feature type="binding site" evidence="11">
    <location>
        <begin position="176"/>
        <end position="183"/>
    </location>
    <ligand>
        <name>NAD(+)</name>
        <dbReference type="ChEBI" id="CHEBI:57540"/>
    </ligand>
</feature>
<evidence type="ECO:0000256" key="10">
    <source>
        <dbReference type="PIRSR" id="PIRSR000350-2"/>
    </source>
</evidence>
<evidence type="ECO:0000256" key="1">
    <source>
        <dbReference type="ARBA" id="ARBA00007532"/>
    </source>
</evidence>
<organism evidence="16 17">
    <name type="scientific">Lutimaribacter saemankumensis</name>
    <dbReference type="NCBI Taxonomy" id="490829"/>
    <lineage>
        <taxon>Bacteria</taxon>
        <taxon>Pseudomonadati</taxon>
        <taxon>Pseudomonadota</taxon>
        <taxon>Alphaproteobacteria</taxon>
        <taxon>Rhodobacterales</taxon>
        <taxon>Roseobacteraceae</taxon>
        <taxon>Lutimaribacter</taxon>
    </lineage>
</organism>
<evidence type="ECO:0000313" key="16">
    <source>
        <dbReference type="EMBL" id="SDI31200.1"/>
    </source>
</evidence>
<evidence type="ECO:0000256" key="9">
    <source>
        <dbReference type="ARBA" id="ARBA00049187"/>
    </source>
</evidence>
<dbReference type="Pfam" id="PF07992">
    <property type="entry name" value="Pyr_redox_2"/>
    <property type="match status" value="1"/>
</dbReference>
<evidence type="ECO:0000256" key="2">
    <source>
        <dbReference type="ARBA" id="ARBA00012608"/>
    </source>
</evidence>
<dbReference type="GO" id="GO:0004148">
    <property type="term" value="F:dihydrolipoyl dehydrogenase (NADH) activity"/>
    <property type="evidence" value="ECO:0007669"/>
    <property type="project" value="UniProtKB-EC"/>
</dbReference>
<feature type="active site" description="Proton acceptor" evidence="10">
    <location>
        <position position="441"/>
    </location>
</feature>
<evidence type="ECO:0000256" key="13">
    <source>
        <dbReference type="RuleBase" id="RU003692"/>
    </source>
</evidence>
<evidence type="ECO:0000259" key="15">
    <source>
        <dbReference type="Pfam" id="PF07992"/>
    </source>
</evidence>
<accession>A0A1G8JKN3</accession>
<dbReference type="InterPro" id="IPR006258">
    <property type="entry name" value="Lipoamide_DH"/>
</dbReference>
<dbReference type="InterPro" id="IPR012999">
    <property type="entry name" value="Pyr_OxRdtase_I_AS"/>
</dbReference>
<feature type="domain" description="Pyridine nucleotide-disulphide oxidoreductase dimerisation" evidence="14">
    <location>
        <begin position="343"/>
        <end position="452"/>
    </location>
</feature>
<dbReference type="STRING" id="490829.SAMN05421850_102162"/>
<feature type="domain" description="FAD/NAD(P)-binding" evidence="15">
    <location>
        <begin position="4"/>
        <end position="324"/>
    </location>
</feature>
<dbReference type="InterPro" id="IPR050151">
    <property type="entry name" value="Class-I_Pyr_Nuc-Dis_Oxidored"/>
</dbReference>
<evidence type="ECO:0000256" key="7">
    <source>
        <dbReference type="ARBA" id="ARBA00023157"/>
    </source>
</evidence>
<dbReference type="OrthoDB" id="9776382at2"/>
<dbReference type="PRINTS" id="PR00411">
    <property type="entry name" value="PNDRDTASEI"/>
</dbReference>
<evidence type="ECO:0000256" key="4">
    <source>
        <dbReference type="ARBA" id="ARBA00022827"/>
    </source>
</evidence>
<keyword evidence="3 13" id="KW-0285">Flavoprotein</keyword>